<protein>
    <submittedName>
        <fullName evidence="4">DgyrCDS7043</fullName>
    </submittedName>
</protein>
<dbReference type="GO" id="GO:0005737">
    <property type="term" value="C:cytoplasm"/>
    <property type="evidence" value="ECO:0007669"/>
    <property type="project" value="TreeGrafter"/>
</dbReference>
<feature type="domain" description="CSD" evidence="3">
    <location>
        <begin position="61"/>
        <end position="128"/>
    </location>
</feature>
<evidence type="ECO:0000256" key="1">
    <source>
        <dbReference type="ARBA" id="ARBA00022553"/>
    </source>
</evidence>
<dbReference type="AlphaFoldDB" id="A0A7I8VS40"/>
<keyword evidence="1" id="KW-0597">Phosphoprotein</keyword>
<gene>
    <name evidence="4" type="ORF">DGYR_LOCUS6721</name>
</gene>
<accession>A0A7I8VS40</accession>
<dbReference type="SMART" id="SM00357">
    <property type="entry name" value="CSP"/>
    <property type="match status" value="1"/>
</dbReference>
<feature type="compositionally biased region" description="Basic and acidic residues" evidence="2">
    <location>
        <begin position="8"/>
        <end position="23"/>
    </location>
</feature>
<dbReference type="FunFam" id="2.40.50.140:FF:000086">
    <property type="entry name" value="Cold shock domain-containing protein C2"/>
    <property type="match status" value="1"/>
</dbReference>
<dbReference type="PANTHER" id="PTHR12962">
    <property type="entry name" value="CALCIUM-REGULATED HEAT STABLE PROTEIN CRHSP-24-RELATED"/>
    <property type="match status" value="1"/>
</dbReference>
<feature type="region of interest" description="Disordered" evidence="2">
    <location>
        <begin position="1"/>
        <end position="38"/>
    </location>
</feature>
<evidence type="ECO:0000313" key="5">
    <source>
        <dbReference type="Proteomes" id="UP000549394"/>
    </source>
</evidence>
<dbReference type="PANTHER" id="PTHR12962:SF1">
    <property type="entry name" value="COLD SHOCK DOMAIN-CONTAINING PROTEIN CG9705"/>
    <property type="match status" value="1"/>
</dbReference>
<name>A0A7I8VS40_9ANNE</name>
<dbReference type="PROSITE" id="PS51857">
    <property type="entry name" value="CSD_2"/>
    <property type="match status" value="1"/>
</dbReference>
<dbReference type="Proteomes" id="UP000549394">
    <property type="component" value="Unassembled WGS sequence"/>
</dbReference>
<comment type="caution">
    <text evidence="4">The sequence shown here is derived from an EMBL/GenBank/DDBJ whole genome shotgun (WGS) entry which is preliminary data.</text>
</comment>
<organism evidence="4 5">
    <name type="scientific">Dimorphilus gyrociliatus</name>
    <dbReference type="NCBI Taxonomy" id="2664684"/>
    <lineage>
        <taxon>Eukaryota</taxon>
        <taxon>Metazoa</taxon>
        <taxon>Spiralia</taxon>
        <taxon>Lophotrochozoa</taxon>
        <taxon>Annelida</taxon>
        <taxon>Polychaeta</taxon>
        <taxon>Polychaeta incertae sedis</taxon>
        <taxon>Dinophilidae</taxon>
        <taxon>Dimorphilus</taxon>
    </lineage>
</organism>
<dbReference type="GO" id="GO:0043488">
    <property type="term" value="P:regulation of mRNA stability"/>
    <property type="evidence" value="ECO:0007669"/>
    <property type="project" value="TreeGrafter"/>
</dbReference>
<dbReference type="GO" id="GO:0003730">
    <property type="term" value="F:mRNA 3'-UTR binding"/>
    <property type="evidence" value="ECO:0007669"/>
    <property type="project" value="TreeGrafter"/>
</dbReference>
<sequence>MSEPQEIPTRRERNHGDELDELAKSMSPGSPKVNLFLVPSPVPTRRTRTYSQTERVRQTPRLNGKVKEFCRNKGHGFVVPNDDPKHLIFVHISDIEGEWVPKPGDDVTFQKCLIPPKNEKHCAVNVRITHLAEGVSHERWEDPVPKE</sequence>
<proteinExistence type="predicted"/>
<dbReference type="InterPro" id="IPR002059">
    <property type="entry name" value="CSP_DNA-bd"/>
</dbReference>
<dbReference type="EMBL" id="CAJFCJ010000008">
    <property type="protein sequence ID" value="CAD5118330.1"/>
    <property type="molecule type" value="Genomic_DNA"/>
</dbReference>
<dbReference type="InterPro" id="IPR012340">
    <property type="entry name" value="NA-bd_OB-fold"/>
</dbReference>
<evidence type="ECO:0000256" key="2">
    <source>
        <dbReference type="SAM" id="MobiDB-lite"/>
    </source>
</evidence>
<dbReference type="OrthoDB" id="448492at2759"/>
<dbReference type="Gene3D" id="2.40.50.140">
    <property type="entry name" value="Nucleic acid-binding proteins"/>
    <property type="match status" value="1"/>
</dbReference>
<keyword evidence="5" id="KW-1185">Reference proteome</keyword>
<evidence type="ECO:0000259" key="3">
    <source>
        <dbReference type="PROSITE" id="PS51857"/>
    </source>
</evidence>
<dbReference type="Pfam" id="PF00313">
    <property type="entry name" value="CSD"/>
    <property type="match status" value="1"/>
</dbReference>
<dbReference type="SUPFAM" id="SSF50249">
    <property type="entry name" value="Nucleic acid-binding proteins"/>
    <property type="match status" value="1"/>
</dbReference>
<feature type="region of interest" description="Disordered" evidence="2">
    <location>
        <begin position="43"/>
        <end position="62"/>
    </location>
</feature>
<dbReference type="InterPro" id="IPR052069">
    <property type="entry name" value="Ca-reg_mRNA-binding_domain"/>
</dbReference>
<dbReference type="InterPro" id="IPR011129">
    <property type="entry name" value="CSD"/>
</dbReference>
<evidence type="ECO:0000313" key="4">
    <source>
        <dbReference type="EMBL" id="CAD5118330.1"/>
    </source>
</evidence>
<reference evidence="4 5" key="1">
    <citation type="submission" date="2020-08" db="EMBL/GenBank/DDBJ databases">
        <authorList>
            <person name="Hejnol A."/>
        </authorList>
    </citation>
    <scope>NUCLEOTIDE SEQUENCE [LARGE SCALE GENOMIC DNA]</scope>
</reference>